<sequence>MEHPDDNHIDDHENLADSLHSTPEEELQLNEFELEMIQSYLNAVDIWQSPHKIPNFSYLGDVIETIIHARFPPPPRPGFPPGPHYFPLKVCIIGSQFSGKHTYAKVLELKYGLKVFEIDKVLEDRNKVLERKQELEEGKKPKKLQEDESEIFVEECVNSTGDSSKEKARLLRAKLRGVFGDEAKAEEEVKKPNKKEEVKCQGWIVLSYPKTETEAEDLEYELSGYIDPKNLPPTTAYLKKQEAFIIAEPSGLTERKPPLEKSVFDIIIKLEVPSHILIRRAVDRRVDASGNVYNLTFNPPPDNLLPKLKIMEHPNEEEILKSFEEYNAEKIKLSHWMQKFGINEWSAFLHVTETKIDLVKEMIEKKVQEWFKVREEMLNSVKSDDVKLEFRDFICVMTRKQAKDFYKHWINLKNSYIQDIKVALSTIQTLENDLKHSNDSLLKKFQSFLCRPDHKQTLIDPFLDRLSKLLDSRAIITSRSRKNMLDELDNLSDQLWDIIEGRKEENVKYFEKLQQQDPCLGLVVEVLLSVQLLIQAEVNKLNHSMKLISEFQEQVLKKCDFLNFVEENIDFTSDSSPGQEKLVEFVGKAQEFVERIPECEYKDEAKSLFLLRVEQIQSWAEKTLDKVSVNSKNTFLMMDKWIGDAVKAENEFVNELIVVWKDAVRDRRNAEKRTIQGNTKIAEFLTWDL</sequence>
<keyword evidence="3" id="KW-1185">Reference proteome</keyword>
<organism evidence="2 3">
    <name type="scientific">Stentor coeruleus</name>
    <dbReference type="NCBI Taxonomy" id="5963"/>
    <lineage>
        <taxon>Eukaryota</taxon>
        <taxon>Sar</taxon>
        <taxon>Alveolata</taxon>
        <taxon>Ciliophora</taxon>
        <taxon>Postciliodesmatophora</taxon>
        <taxon>Heterotrichea</taxon>
        <taxon>Heterotrichida</taxon>
        <taxon>Stentoridae</taxon>
        <taxon>Stentor</taxon>
    </lineage>
</organism>
<feature type="compositionally biased region" description="Basic and acidic residues" evidence="1">
    <location>
        <begin position="1"/>
        <end position="15"/>
    </location>
</feature>
<feature type="region of interest" description="Disordered" evidence="1">
    <location>
        <begin position="1"/>
        <end position="22"/>
    </location>
</feature>
<evidence type="ECO:0000313" key="3">
    <source>
        <dbReference type="Proteomes" id="UP000187209"/>
    </source>
</evidence>
<evidence type="ECO:0000313" key="2">
    <source>
        <dbReference type="EMBL" id="OMJ86937.1"/>
    </source>
</evidence>
<proteinExistence type="predicted"/>
<dbReference type="Gene3D" id="3.40.50.300">
    <property type="entry name" value="P-loop containing nucleotide triphosphate hydrolases"/>
    <property type="match status" value="1"/>
</dbReference>
<gene>
    <name evidence="2" type="ORF">SteCoe_11404</name>
</gene>
<reference evidence="2 3" key="1">
    <citation type="submission" date="2016-11" db="EMBL/GenBank/DDBJ databases">
        <title>The macronuclear genome of Stentor coeruleus: a giant cell with tiny introns.</title>
        <authorList>
            <person name="Slabodnick M."/>
            <person name="Ruby J.G."/>
            <person name="Reiff S.B."/>
            <person name="Swart E.C."/>
            <person name="Gosai S."/>
            <person name="Prabakaran S."/>
            <person name="Witkowska E."/>
            <person name="Larue G.E."/>
            <person name="Fisher S."/>
            <person name="Freeman R.M."/>
            <person name="Gunawardena J."/>
            <person name="Chu W."/>
            <person name="Stover N.A."/>
            <person name="Gregory B.D."/>
            <person name="Nowacki M."/>
            <person name="Derisi J."/>
            <person name="Roy S.W."/>
            <person name="Marshall W.F."/>
            <person name="Sood P."/>
        </authorList>
    </citation>
    <scope>NUCLEOTIDE SEQUENCE [LARGE SCALE GENOMIC DNA]</scope>
    <source>
        <strain evidence="2">WM001</strain>
    </source>
</reference>
<dbReference type="OrthoDB" id="62528at2759"/>
<dbReference type="EMBL" id="MPUH01000190">
    <property type="protein sequence ID" value="OMJ86937.1"/>
    <property type="molecule type" value="Genomic_DNA"/>
</dbReference>
<dbReference type="InterPro" id="IPR052634">
    <property type="entry name" value="Sperm_flagellar-bone_growth"/>
</dbReference>
<name>A0A1R2CD53_9CILI</name>
<dbReference type="PANTHER" id="PTHR14919:SF0">
    <property type="entry name" value="SPERM FLAGELLAR PROTEIN 2"/>
    <property type="match status" value="1"/>
</dbReference>
<dbReference type="PANTHER" id="PTHR14919">
    <property type="entry name" value="KPL2-RELATED"/>
    <property type="match status" value="1"/>
</dbReference>
<accession>A0A1R2CD53</accession>
<comment type="caution">
    <text evidence="2">The sequence shown here is derived from an EMBL/GenBank/DDBJ whole genome shotgun (WGS) entry which is preliminary data.</text>
</comment>
<protein>
    <submittedName>
        <fullName evidence="2">Uncharacterized protein</fullName>
    </submittedName>
</protein>
<dbReference type="Proteomes" id="UP000187209">
    <property type="component" value="Unassembled WGS sequence"/>
</dbReference>
<dbReference type="AlphaFoldDB" id="A0A1R2CD53"/>
<evidence type="ECO:0000256" key="1">
    <source>
        <dbReference type="SAM" id="MobiDB-lite"/>
    </source>
</evidence>
<dbReference type="InterPro" id="IPR027417">
    <property type="entry name" value="P-loop_NTPase"/>
</dbReference>